<comment type="similarity">
    <text evidence="1">Belongs to the 'GDXG' lipolytic enzyme family.</text>
</comment>
<dbReference type="Pfam" id="PF07859">
    <property type="entry name" value="Abhydrolase_3"/>
    <property type="match status" value="1"/>
</dbReference>
<keyword evidence="2" id="KW-0378">Hydrolase</keyword>
<dbReference type="EMBL" id="FOXV01000002">
    <property type="protein sequence ID" value="SFQ19805.1"/>
    <property type="molecule type" value="Genomic_DNA"/>
</dbReference>
<dbReference type="PANTHER" id="PTHR48081">
    <property type="entry name" value="AB HYDROLASE SUPERFAMILY PROTEIN C4A8.06C"/>
    <property type="match status" value="1"/>
</dbReference>
<dbReference type="Proteomes" id="UP000243106">
    <property type="component" value="Unassembled WGS sequence"/>
</dbReference>
<protein>
    <submittedName>
        <fullName evidence="4">Acetyl esterase/lipase</fullName>
    </submittedName>
</protein>
<dbReference type="InterPro" id="IPR013094">
    <property type="entry name" value="AB_hydrolase_3"/>
</dbReference>
<dbReference type="Gene3D" id="3.40.50.1820">
    <property type="entry name" value="alpha/beta hydrolase"/>
    <property type="match status" value="1"/>
</dbReference>
<sequence>MSWQSRIISGPLRYLLKPFLKHVFDPRHAAQVDLLPYVLRHPPYLRYWHRPGGLTWINTGPCLPNAAILYFHGGAYISGSVEGYLGPLGLLSQMTGVEVCAVSYRLAPEHRFPAAFEDARAAWDRLADLGYRPQDIVLGGDSAGGGLAMALLAALCEEGTPPAAAFAFSPWTDLALTGESLELNAEVDPVLPVTRMAEVVELYLGDHDPRDPHASPLYATYPGCPPVFLQYGEHEILRDDSHRLAERLRDFGGVVSEDVVPEMPHVWQLFDGYLPEARESLVRTAEFVQASFADRSR</sequence>
<evidence type="ECO:0000259" key="3">
    <source>
        <dbReference type="Pfam" id="PF07859"/>
    </source>
</evidence>
<evidence type="ECO:0000313" key="5">
    <source>
        <dbReference type="Proteomes" id="UP000243106"/>
    </source>
</evidence>
<dbReference type="STRING" id="93684.SAMN05421853_102392"/>
<dbReference type="PANTHER" id="PTHR48081:SF30">
    <property type="entry name" value="ACETYL-HYDROLASE LIPR-RELATED"/>
    <property type="match status" value="1"/>
</dbReference>
<dbReference type="GO" id="GO:0004806">
    <property type="term" value="F:triacylglycerol lipase activity"/>
    <property type="evidence" value="ECO:0007669"/>
    <property type="project" value="TreeGrafter"/>
</dbReference>
<dbReference type="RefSeq" id="WP_093009647.1">
    <property type="nucleotide sequence ID" value="NZ_FOXV01000002.1"/>
</dbReference>
<organism evidence="4 5">
    <name type="scientific">Roseivivax halotolerans</name>
    <dbReference type="NCBI Taxonomy" id="93684"/>
    <lineage>
        <taxon>Bacteria</taxon>
        <taxon>Pseudomonadati</taxon>
        <taxon>Pseudomonadota</taxon>
        <taxon>Alphaproteobacteria</taxon>
        <taxon>Rhodobacterales</taxon>
        <taxon>Roseobacteraceae</taxon>
        <taxon>Roseivivax</taxon>
    </lineage>
</organism>
<dbReference type="InterPro" id="IPR050300">
    <property type="entry name" value="GDXG_lipolytic_enzyme"/>
</dbReference>
<dbReference type="InterPro" id="IPR029058">
    <property type="entry name" value="AB_hydrolase_fold"/>
</dbReference>
<reference evidence="5" key="1">
    <citation type="submission" date="2016-10" db="EMBL/GenBank/DDBJ databases">
        <authorList>
            <person name="Varghese N."/>
            <person name="Submissions S."/>
        </authorList>
    </citation>
    <scope>NUCLEOTIDE SEQUENCE [LARGE SCALE GENOMIC DNA]</scope>
    <source>
        <strain evidence="5">JCM 10271</strain>
    </source>
</reference>
<proteinExistence type="inferred from homology"/>
<name>A0A1I5WJ98_9RHOB</name>
<evidence type="ECO:0000313" key="4">
    <source>
        <dbReference type="EMBL" id="SFQ19805.1"/>
    </source>
</evidence>
<dbReference type="AlphaFoldDB" id="A0A1I5WJ98"/>
<accession>A0A1I5WJ98</accession>
<evidence type="ECO:0000256" key="2">
    <source>
        <dbReference type="ARBA" id="ARBA00022801"/>
    </source>
</evidence>
<dbReference type="SUPFAM" id="SSF53474">
    <property type="entry name" value="alpha/beta-Hydrolases"/>
    <property type="match status" value="1"/>
</dbReference>
<gene>
    <name evidence="4" type="ORF">SAMN05421853_102392</name>
</gene>
<feature type="domain" description="Alpha/beta hydrolase fold-3" evidence="3">
    <location>
        <begin position="68"/>
        <end position="268"/>
    </location>
</feature>
<evidence type="ECO:0000256" key="1">
    <source>
        <dbReference type="ARBA" id="ARBA00010515"/>
    </source>
</evidence>
<keyword evidence="5" id="KW-1185">Reference proteome</keyword>